<dbReference type="AlphaFoldDB" id="A0A6I8WA27"/>
<feature type="region of interest" description="Disordered" evidence="1">
    <location>
        <begin position="67"/>
        <end position="151"/>
    </location>
</feature>
<keyword evidence="3" id="KW-1185">Reference proteome</keyword>
<evidence type="ECO:0000256" key="1">
    <source>
        <dbReference type="SAM" id="MobiDB-lite"/>
    </source>
</evidence>
<dbReference type="Proteomes" id="UP000001819">
    <property type="component" value="Chromosome X"/>
</dbReference>
<accession>A0A6I8WA27</accession>
<feature type="compositionally biased region" description="Basic residues" evidence="1">
    <location>
        <begin position="125"/>
        <end position="138"/>
    </location>
</feature>
<evidence type="ECO:0000256" key="2">
    <source>
        <dbReference type="SAM" id="SignalP"/>
    </source>
</evidence>
<dbReference type="RefSeq" id="XP_033240250.1">
    <property type="nucleotide sequence ID" value="XM_033384359.1"/>
</dbReference>
<gene>
    <name evidence="4" type="primary">LOC6902091</name>
</gene>
<dbReference type="Bgee" id="FBgn0244115">
    <property type="expression patterns" value="Expressed in male reproductive system and 1 other cell type or tissue"/>
</dbReference>
<feature type="compositionally biased region" description="Basic and acidic residues" evidence="1">
    <location>
        <begin position="102"/>
        <end position="123"/>
    </location>
</feature>
<evidence type="ECO:0000313" key="3">
    <source>
        <dbReference type="Proteomes" id="UP000001819"/>
    </source>
</evidence>
<protein>
    <submittedName>
        <fullName evidence="4">Uncharacterized protein isoform X2</fullName>
    </submittedName>
</protein>
<feature type="compositionally biased region" description="Basic residues" evidence="1">
    <location>
        <begin position="91"/>
        <end position="101"/>
    </location>
</feature>
<feature type="region of interest" description="Disordered" evidence="1">
    <location>
        <begin position="293"/>
        <end position="316"/>
    </location>
</feature>
<name>A0A6I8WA27_DROPS</name>
<feature type="signal peptide" evidence="2">
    <location>
        <begin position="1"/>
        <end position="21"/>
    </location>
</feature>
<organism evidence="3 4">
    <name type="scientific">Drosophila pseudoobscura pseudoobscura</name>
    <name type="common">Fruit fly</name>
    <dbReference type="NCBI Taxonomy" id="46245"/>
    <lineage>
        <taxon>Eukaryota</taxon>
        <taxon>Metazoa</taxon>
        <taxon>Ecdysozoa</taxon>
        <taxon>Arthropoda</taxon>
        <taxon>Hexapoda</taxon>
        <taxon>Insecta</taxon>
        <taxon>Pterygota</taxon>
        <taxon>Neoptera</taxon>
        <taxon>Endopterygota</taxon>
        <taxon>Diptera</taxon>
        <taxon>Brachycera</taxon>
        <taxon>Muscomorpha</taxon>
        <taxon>Ephydroidea</taxon>
        <taxon>Drosophilidae</taxon>
        <taxon>Drosophila</taxon>
        <taxon>Sophophora</taxon>
    </lineage>
</organism>
<reference evidence="4" key="1">
    <citation type="submission" date="2025-08" db="UniProtKB">
        <authorList>
            <consortium name="RefSeq"/>
        </authorList>
    </citation>
    <scope>IDENTIFICATION</scope>
    <source>
        <strain evidence="4">MV-25-SWS-2005</strain>
        <tissue evidence="4">Whole body</tissue>
    </source>
</reference>
<proteinExistence type="predicted"/>
<feature type="chain" id="PRO_5026296311" evidence="2">
    <location>
        <begin position="22"/>
        <end position="316"/>
    </location>
</feature>
<sequence length="316" mass="35977">MYKINIFLIFWCAVMMQPLMGQGLRDKSSDISVPSADAEVSATTVASIMGSLMEKTPAGNYAAAETTPAMATGSPPAAVKSTPRPKAAKEYKKRKVARTHKPLFDESRFDSSMEQFDFHDAPKPRSPHRHKRQKRHRHAPTEKPFLEPYPLMQTEPPMPPRYPMRAFSSSDADTATSSRASPFSFYEKLRSPDLNFEVKVLEMLSPTMLIESVELKPYEHSQPTMVPQNMPGFDFLNATEYERYGDHSIYSPKKTHKRHSSPEKPPLFDILQPVLKPLLHSLRKMEMKTAMEMHNSGKEQPLSRRSFEDPTLESTY</sequence>
<keyword evidence="2" id="KW-0732">Signal</keyword>
<evidence type="ECO:0000313" key="4">
    <source>
        <dbReference type="RefSeq" id="XP_033240250.1"/>
    </source>
</evidence>
<feature type="compositionally biased region" description="Basic and acidic residues" evidence="1">
    <location>
        <begin position="293"/>
        <end position="308"/>
    </location>
</feature>